<proteinExistence type="predicted"/>
<keyword evidence="1" id="KW-1133">Transmembrane helix</keyword>
<keyword evidence="3" id="KW-1185">Reference proteome</keyword>
<dbReference type="EMBL" id="KV744900">
    <property type="protein sequence ID" value="OCK82049.1"/>
    <property type="molecule type" value="Genomic_DNA"/>
</dbReference>
<dbReference type="Proteomes" id="UP000250266">
    <property type="component" value="Unassembled WGS sequence"/>
</dbReference>
<organism evidence="2 3">
    <name type="scientific">Lepidopterella palustris CBS 459.81</name>
    <dbReference type="NCBI Taxonomy" id="1314670"/>
    <lineage>
        <taxon>Eukaryota</taxon>
        <taxon>Fungi</taxon>
        <taxon>Dikarya</taxon>
        <taxon>Ascomycota</taxon>
        <taxon>Pezizomycotina</taxon>
        <taxon>Dothideomycetes</taxon>
        <taxon>Pleosporomycetidae</taxon>
        <taxon>Mytilinidiales</taxon>
        <taxon>Argynnaceae</taxon>
        <taxon>Lepidopterella</taxon>
    </lineage>
</organism>
<evidence type="ECO:0000313" key="2">
    <source>
        <dbReference type="EMBL" id="OCK82049.1"/>
    </source>
</evidence>
<evidence type="ECO:0000256" key="1">
    <source>
        <dbReference type="SAM" id="Phobius"/>
    </source>
</evidence>
<name>A0A8E2JGT6_9PEZI</name>
<sequence length="137" mass="15368">MLPNSKSFRWSDLFSWTALSIFAALLLNIAVLISGAVWTAARRRINDEPYHGQPSNTELVFYTFTMPLLTFFQSPIDLACALRGMLSPAIALTTSTISLCGWVTQISFWFYCEVSSHENLEQIPAWCPNTSRDPDVG</sequence>
<feature type="transmembrane region" description="Helical" evidence="1">
    <location>
        <begin position="13"/>
        <end position="38"/>
    </location>
</feature>
<reference evidence="2 3" key="1">
    <citation type="journal article" date="2016" name="Nat. Commun.">
        <title>Ectomycorrhizal ecology is imprinted in the genome of the dominant symbiotic fungus Cenococcum geophilum.</title>
        <authorList>
            <consortium name="DOE Joint Genome Institute"/>
            <person name="Peter M."/>
            <person name="Kohler A."/>
            <person name="Ohm R.A."/>
            <person name="Kuo A."/>
            <person name="Krutzmann J."/>
            <person name="Morin E."/>
            <person name="Arend M."/>
            <person name="Barry K.W."/>
            <person name="Binder M."/>
            <person name="Choi C."/>
            <person name="Clum A."/>
            <person name="Copeland A."/>
            <person name="Grisel N."/>
            <person name="Haridas S."/>
            <person name="Kipfer T."/>
            <person name="LaButti K."/>
            <person name="Lindquist E."/>
            <person name="Lipzen A."/>
            <person name="Maire R."/>
            <person name="Meier B."/>
            <person name="Mihaltcheva S."/>
            <person name="Molinier V."/>
            <person name="Murat C."/>
            <person name="Poggeler S."/>
            <person name="Quandt C.A."/>
            <person name="Sperisen C."/>
            <person name="Tritt A."/>
            <person name="Tisserant E."/>
            <person name="Crous P.W."/>
            <person name="Henrissat B."/>
            <person name="Nehls U."/>
            <person name="Egli S."/>
            <person name="Spatafora J.W."/>
            <person name="Grigoriev I.V."/>
            <person name="Martin F.M."/>
        </authorList>
    </citation>
    <scope>NUCLEOTIDE SEQUENCE [LARGE SCALE GENOMIC DNA]</scope>
    <source>
        <strain evidence="2 3">CBS 459.81</strain>
    </source>
</reference>
<dbReference type="AlphaFoldDB" id="A0A8E2JGT6"/>
<dbReference type="OrthoDB" id="3645743at2759"/>
<keyword evidence="1" id="KW-0812">Transmembrane</keyword>
<gene>
    <name evidence="2" type="ORF">K432DRAFT_403239</name>
</gene>
<evidence type="ECO:0000313" key="3">
    <source>
        <dbReference type="Proteomes" id="UP000250266"/>
    </source>
</evidence>
<protein>
    <submittedName>
        <fullName evidence="2">Uncharacterized protein</fullName>
    </submittedName>
</protein>
<keyword evidence="1" id="KW-0472">Membrane</keyword>
<accession>A0A8E2JGT6</accession>